<feature type="domain" description="HTH luxR-type" evidence="2">
    <location>
        <begin position="496"/>
        <end position="561"/>
    </location>
</feature>
<sequence length="563" mass="61041">MALDDAWADVLPDDASDRVRGAWARSEWDVVADELFALAADHGDPRLIAPIVALDTQLIALPQLAAHTDELAALPRTAVTEAARAFLLALHDPDDERTMSALRSAVSGLRGDDDLLAATLATCAATIFIDRARWAESTWFVEAADAALHRARAAGAPESAIEALWFRMMVPAVMVEWNTFDGTARLDALAEALAVPRARNLLRSHHGPALVAMGQVLAARGEFGAGAVSIARGIPLLPPRSHLRASANARLAHVKYRQGDWQGARSAAELVRDVDVVGAAWTRGLLASVDTLHPATGGDLRTASERVRAAQAVLVEQPSVQGSTMLFHAQLAIVIGRNDWSGMLRLLDDAEEPGYRRIYTDHEWRALRGMALRNLGRHDRYRRLVRSWRDEQSGAEDTAYFWAHTALLAQIDGESDAALVAARRARTTISDGDDPLGRTWVRLVVGTIVSLYGDPTEGMESYEAARGELSAMGARGFEGLCTRIIESTAAQLSRVSGDALATLTAQQRRVAELVTEGFTSAEIAEILYLSKKTIDFHVANILSRLGLPSRRELVRRFGRGSAG</sequence>
<dbReference type="InterPro" id="IPR000792">
    <property type="entry name" value="Tscrpt_reg_LuxR_C"/>
</dbReference>
<evidence type="ECO:0000256" key="1">
    <source>
        <dbReference type="ARBA" id="ARBA00023125"/>
    </source>
</evidence>
<dbReference type="GO" id="GO:0003677">
    <property type="term" value="F:DNA binding"/>
    <property type="evidence" value="ECO:0007669"/>
    <property type="project" value="UniProtKB-KW"/>
</dbReference>
<dbReference type="SMART" id="SM00421">
    <property type="entry name" value="HTH_LUXR"/>
    <property type="match status" value="1"/>
</dbReference>
<dbReference type="Gene3D" id="1.25.40.10">
    <property type="entry name" value="Tetratricopeptide repeat domain"/>
    <property type="match status" value="1"/>
</dbReference>
<dbReference type="Proteomes" id="UP000327039">
    <property type="component" value="Unassembled WGS sequence"/>
</dbReference>
<dbReference type="InterPro" id="IPR036388">
    <property type="entry name" value="WH-like_DNA-bd_sf"/>
</dbReference>
<dbReference type="PROSITE" id="PS00622">
    <property type="entry name" value="HTH_LUXR_1"/>
    <property type="match status" value="1"/>
</dbReference>
<dbReference type="PROSITE" id="PS50043">
    <property type="entry name" value="HTH_LUXR_2"/>
    <property type="match status" value="1"/>
</dbReference>
<protein>
    <submittedName>
        <fullName evidence="3">Helix-turn-helix transcriptional regulator</fullName>
    </submittedName>
</protein>
<keyword evidence="4" id="KW-1185">Reference proteome</keyword>
<dbReference type="EMBL" id="VYRZ01000001">
    <property type="protein sequence ID" value="KAA9089670.1"/>
    <property type="molecule type" value="Genomic_DNA"/>
</dbReference>
<dbReference type="RefSeq" id="WP_150418301.1">
    <property type="nucleotide sequence ID" value="NZ_VYRZ01000001.1"/>
</dbReference>
<comment type="caution">
    <text evidence="3">The sequence shown here is derived from an EMBL/GenBank/DDBJ whole genome shotgun (WGS) entry which is preliminary data.</text>
</comment>
<evidence type="ECO:0000259" key="2">
    <source>
        <dbReference type="PROSITE" id="PS50043"/>
    </source>
</evidence>
<gene>
    <name evidence="3" type="ORF">F6B42_04160</name>
</gene>
<dbReference type="OrthoDB" id="5042908at2"/>
<name>A0A5J5IYQ7_9MICO</name>
<dbReference type="InterPro" id="IPR016032">
    <property type="entry name" value="Sig_transdc_resp-reg_C-effctor"/>
</dbReference>
<dbReference type="AlphaFoldDB" id="A0A5J5IYQ7"/>
<proteinExistence type="predicted"/>
<dbReference type="Pfam" id="PF00196">
    <property type="entry name" value="GerE"/>
    <property type="match status" value="1"/>
</dbReference>
<evidence type="ECO:0000313" key="3">
    <source>
        <dbReference type="EMBL" id="KAA9089670.1"/>
    </source>
</evidence>
<dbReference type="InterPro" id="IPR011990">
    <property type="entry name" value="TPR-like_helical_dom_sf"/>
</dbReference>
<dbReference type="CDD" id="cd06170">
    <property type="entry name" value="LuxR_C_like"/>
    <property type="match status" value="1"/>
</dbReference>
<dbReference type="InterPro" id="IPR039420">
    <property type="entry name" value="WalR-like"/>
</dbReference>
<dbReference type="Gene3D" id="1.10.10.10">
    <property type="entry name" value="Winged helix-like DNA-binding domain superfamily/Winged helix DNA-binding domain"/>
    <property type="match status" value="1"/>
</dbReference>
<dbReference type="SUPFAM" id="SSF46894">
    <property type="entry name" value="C-terminal effector domain of the bipartite response regulators"/>
    <property type="match status" value="1"/>
</dbReference>
<dbReference type="PANTHER" id="PTHR43214">
    <property type="entry name" value="TWO-COMPONENT RESPONSE REGULATOR"/>
    <property type="match status" value="1"/>
</dbReference>
<organism evidence="3 4">
    <name type="scientific">Microbacterium radiodurans</name>
    <dbReference type="NCBI Taxonomy" id="661398"/>
    <lineage>
        <taxon>Bacteria</taxon>
        <taxon>Bacillati</taxon>
        <taxon>Actinomycetota</taxon>
        <taxon>Actinomycetes</taxon>
        <taxon>Micrococcales</taxon>
        <taxon>Microbacteriaceae</taxon>
        <taxon>Microbacterium</taxon>
    </lineage>
</organism>
<dbReference type="GO" id="GO:0006355">
    <property type="term" value="P:regulation of DNA-templated transcription"/>
    <property type="evidence" value="ECO:0007669"/>
    <property type="project" value="InterPro"/>
</dbReference>
<keyword evidence="1" id="KW-0238">DNA-binding</keyword>
<accession>A0A5J5IYQ7</accession>
<evidence type="ECO:0000313" key="4">
    <source>
        <dbReference type="Proteomes" id="UP000327039"/>
    </source>
</evidence>
<dbReference type="PRINTS" id="PR00038">
    <property type="entry name" value="HTHLUXR"/>
</dbReference>
<reference evidence="4" key="1">
    <citation type="submission" date="2019-09" db="EMBL/GenBank/DDBJ databases">
        <title>Mumia zhuanghuii sp. nov. isolated from the intestinal contents of plateau pika (Ochotona curzoniae) in the Qinghai-Tibet plateau of China.</title>
        <authorList>
            <person name="Tian Z."/>
        </authorList>
    </citation>
    <scope>NUCLEOTIDE SEQUENCE [LARGE SCALE GENOMIC DNA]</scope>
    <source>
        <strain evidence="4">DSM 25564</strain>
    </source>
</reference>